<accession>A0A6J5ZPN0</accession>
<dbReference type="PANTHER" id="PTHR33434">
    <property type="entry name" value="DEGV DOMAIN-CONTAINING PROTEIN DR_1986-RELATED"/>
    <property type="match status" value="1"/>
</dbReference>
<dbReference type="PROSITE" id="PS51482">
    <property type="entry name" value="DEGV"/>
    <property type="match status" value="1"/>
</dbReference>
<evidence type="ECO:0000313" key="2">
    <source>
        <dbReference type="EMBL" id="CAB4343266.1"/>
    </source>
</evidence>
<reference evidence="2" key="1">
    <citation type="submission" date="2020-05" db="EMBL/GenBank/DDBJ databases">
        <authorList>
            <person name="Chiriac C."/>
            <person name="Salcher M."/>
            <person name="Ghai R."/>
            <person name="Kavagutti S V."/>
        </authorList>
    </citation>
    <scope>NUCLEOTIDE SEQUENCE</scope>
</reference>
<dbReference type="PANTHER" id="PTHR33434:SF2">
    <property type="entry name" value="FATTY ACID-BINDING PROTEIN TM_1468"/>
    <property type="match status" value="1"/>
</dbReference>
<dbReference type="NCBIfam" id="TIGR00762">
    <property type="entry name" value="DegV"/>
    <property type="match status" value="1"/>
</dbReference>
<dbReference type="InterPro" id="IPR050270">
    <property type="entry name" value="DegV_domain_contain"/>
</dbReference>
<dbReference type="EMBL" id="CAESAN010000055">
    <property type="protein sequence ID" value="CAB4343266.1"/>
    <property type="molecule type" value="Genomic_DNA"/>
</dbReference>
<dbReference type="Gene3D" id="3.40.50.10170">
    <property type="match status" value="1"/>
</dbReference>
<dbReference type="GO" id="GO:0008289">
    <property type="term" value="F:lipid binding"/>
    <property type="evidence" value="ECO:0007669"/>
    <property type="project" value="UniProtKB-KW"/>
</dbReference>
<dbReference type="InterPro" id="IPR043168">
    <property type="entry name" value="DegV_C"/>
</dbReference>
<proteinExistence type="predicted"/>
<name>A0A6J5ZPN0_9ZZZZ</name>
<evidence type="ECO:0000256" key="1">
    <source>
        <dbReference type="ARBA" id="ARBA00023121"/>
    </source>
</evidence>
<dbReference type="Gene3D" id="3.30.1180.10">
    <property type="match status" value="1"/>
</dbReference>
<dbReference type="SUPFAM" id="SSF82549">
    <property type="entry name" value="DAK1/DegV-like"/>
    <property type="match status" value="1"/>
</dbReference>
<sequence>MPVAVVTDSTHYLPREMIADYGIHQVSLYVNDGGTLTREADMPNFHAFYEDLRTRSDLPTTSQPSPGDFMAVYEPLIAEGFDIVSVHLGAGISGTCDSARQAAAELTGDGSQRTIEVVDSRSAAGGLAAIVLAAASAARGGRDVEAVKARTLAAVDDVKIWFSVDTLEYLRRGGRIGAAQAWLGSALKIKPILSFDEVITPVERVRTNRRAFERMVELLEERKEAGATSWIVQHIEVPDLADQMIERGREIFGTEPLLCSEIGPVIGTHAGPGVLGVSGINPDLLAP</sequence>
<dbReference type="AlphaFoldDB" id="A0A6J5ZPN0"/>
<dbReference type="Pfam" id="PF02645">
    <property type="entry name" value="DegV"/>
    <property type="match status" value="1"/>
</dbReference>
<gene>
    <name evidence="2" type="ORF">UFOPK3547_00783</name>
</gene>
<dbReference type="InterPro" id="IPR003797">
    <property type="entry name" value="DegV"/>
</dbReference>
<organism evidence="2">
    <name type="scientific">freshwater metagenome</name>
    <dbReference type="NCBI Taxonomy" id="449393"/>
    <lineage>
        <taxon>unclassified sequences</taxon>
        <taxon>metagenomes</taxon>
        <taxon>ecological metagenomes</taxon>
    </lineage>
</organism>
<protein>
    <submittedName>
        <fullName evidence="2">Unannotated protein</fullName>
    </submittedName>
</protein>
<keyword evidence="1" id="KW-0446">Lipid-binding</keyword>